<accession>A0A1W2WDT4</accession>
<dbReference type="KEGG" id="cin:100178524"/>
<dbReference type="HOGENOM" id="CLU_020336_50_5_1"/>
<dbReference type="InterPro" id="IPR000073">
    <property type="entry name" value="AB_hydrolase_1"/>
</dbReference>
<dbReference type="OrthoDB" id="19657at2759"/>
<dbReference type="Gene3D" id="3.40.50.1820">
    <property type="entry name" value="alpha/beta hydrolase"/>
    <property type="match status" value="1"/>
</dbReference>
<evidence type="ECO:0000313" key="2">
    <source>
        <dbReference type="Ensembl" id="ENSCINP00000013626.3"/>
    </source>
</evidence>
<feature type="domain" description="AB hydrolase-1" evidence="1">
    <location>
        <begin position="22"/>
        <end position="121"/>
    </location>
</feature>
<dbReference type="Ensembl" id="ENSCINT00000013626.3">
    <property type="protein sequence ID" value="ENSCINP00000013626.3"/>
    <property type="gene ID" value="ENSCING00000006639.3"/>
</dbReference>
<reference evidence="2" key="2">
    <citation type="journal article" date="2008" name="Genome Biol.">
        <title>Improved genome assembly and evidence-based global gene model set for the chordate Ciona intestinalis: new insight into intron and operon populations.</title>
        <authorList>
            <person name="Satou Y."/>
            <person name="Mineta K."/>
            <person name="Ogasawara M."/>
            <person name="Sasakura Y."/>
            <person name="Shoguchi E."/>
            <person name="Ueno K."/>
            <person name="Yamada L."/>
            <person name="Matsumoto J."/>
            <person name="Wasserscheid J."/>
            <person name="Dewar K."/>
            <person name="Wiley G.B."/>
            <person name="Macmil S.L."/>
            <person name="Roe B.A."/>
            <person name="Zeller R.W."/>
            <person name="Hastings K.E."/>
            <person name="Lemaire P."/>
            <person name="Lindquist E."/>
            <person name="Endo T."/>
            <person name="Hotta K."/>
            <person name="Inaba K."/>
        </authorList>
    </citation>
    <scope>NUCLEOTIDE SEQUENCE [LARGE SCALE GENOMIC DNA]</scope>
    <source>
        <strain evidence="2">wild type</strain>
    </source>
</reference>
<dbReference type="GO" id="GO:0017171">
    <property type="term" value="F:serine hydrolase activity"/>
    <property type="evidence" value="ECO:0000318"/>
    <property type="project" value="GO_Central"/>
</dbReference>
<dbReference type="InParanoid" id="F6U176"/>
<dbReference type="InterPro" id="IPR029058">
    <property type="entry name" value="AB_hydrolase_fold"/>
</dbReference>
<dbReference type="Pfam" id="PF00561">
    <property type="entry name" value="Abhydrolase_1"/>
    <property type="match status" value="1"/>
</dbReference>
<keyword evidence="3" id="KW-1185">Reference proteome</keyword>
<dbReference type="RefSeq" id="XP_002126796.1">
    <property type="nucleotide sequence ID" value="XM_002126760.4"/>
</dbReference>
<dbReference type="AlphaFoldDB" id="F6U176"/>
<dbReference type="Proteomes" id="UP000008144">
    <property type="component" value="Chromosome 9"/>
</dbReference>
<dbReference type="PANTHER" id="PTHR46331">
    <property type="entry name" value="VALACYCLOVIR HYDROLASE"/>
    <property type="match status" value="1"/>
</dbReference>
<dbReference type="PANTHER" id="PTHR46331:SF2">
    <property type="entry name" value="VALACYCLOVIR HYDROLASE"/>
    <property type="match status" value="1"/>
</dbReference>
<evidence type="ECO:0000259" key="1">
    <source>
        <dbReference type="Pfam" id="PF00561"/>
    </source>
</evidence>
<dbReference type="MEROPS" id="S33.982"/>
<gene>
    <name evidence="2" type="primary">LOC100178524</name>
</gene>
<reference evidence="2" key="4">
    <citation type="submission" date="2025-09" db="UniProtKB">
        <authorList>
            <consortium name="Ensembl"/>
        </authorList>
    </citation>
    <scope>IDENTIFICATION</scope>
</reference>
<protein>
    <submittedName>
        <fullName evidence="2">Valacyclovir hydrolase-like</fullName>
    </submittedName>
</protein>
<evidence type="ECO:0000313" key="3">
    <source>
        <dbReference type="Proteomes" id="UP000008144"/>
    </source>
</evidence>
<accession>F6U176</accession>
<dbReference type="GeneTree" id="ENSGT00390000004746"/>
<dbReference type="GeneID" id="100178524"/>
<sequence>MSKIFVNGVELFYQKFGTGEHVVLLLCGGLGFGNIHYKPQIEGFDLEKFTLISWDPRGYGQSRPPKRVFPKDFYYIDADDAIALMEKLGYESYSLLGWSDGAILAAIIGANKSEKVRKIVKWGGNAFCTPDMMVVYQGLHDGSIWSEDAFGPLLKYYGKEYFDCILKAWCASFKTMDKDSEGNVNICSEYLSDVKAPTLIIHGMKDGLVVKMHADFFLEKIKDSKLVVFDEGDHHLHLQFPEKFNRLAQEFLLE</sequence>
<reference evidence="3" key="1">
    <citation type="journal article" date="2002" name="Science">
        <title>The draft genome of Ciona intestinalis: insights into chordate and vertebrate origins.</title>
        <authorList>
            <person name="Dehal P."/>
            <person name="Satou Y."/>
            <person name="Campbell R.K."/>
            <person name="Chapman J."/>
            <person name="Degnan B."/>
            <person name="De Tomaso A."/>
            <person name="Davidson B."/>
            <person name="Di Gregorio A."/>
            <person name="Gelpke M."/>
            <person name="Goodstein D.M."/>
            <person name="Harafuji N."/>
            <person name="Hastings K.E."/>
            <person name="Ho I."/>
            <person name="Hotta K."/>
            <person name="Huang W."/>
            <person name="Kawashima T."/>
            <person name="Lemaire P."/>
            <person name="Martinez D."/>
            <person name="Meinertzhagen I.A."/>
            <person name="Necula S."/>
            <person name="Nonaka M."/>
            <person name="Putnam N."/>
            <person name="Rash S."/>
            <person name="Saiga H."/>
            <person name="Satake M."/>
            <person name="Terry A."/>
            <person name="Yamada L."/>
            <person name="Wang H.G."/>
            <person name="Awazu S."/>
            <person name="Azumi K."/>
            <person name="Boore J."/>
            <person name="Branno M."/>
            <person name="Chin-Bow S."/>
            <person name="DeSantis R."/>
            <person name="Doyle S."/>
            <person name="Francino P."/>
            <person name="Keys D.N."/>
            <person name="Haga S."/>
            <person name="Hayashi H."/>
            <person name="Hino K."/>
            <person name="Imai K.S."/>
            <person name="Inaba K."/>
            <person name="Kano S."/>
            <person name="Kobayashi K."/>
            <person name="Kobayashi M."/>
            <person name="Lee B.I."/>
            <person name="Makabe K.W."/>
            <person name="Manohar C."/>
            <person name="Matassi G."/>
            <person name="Medina M."/>
            <person name="Mochizuki Y."/>
            <person name="Mount S."/>
            <person name="Morishita T."/>
            <person name="Miura S."/>
            <person name="Nakayama A."/>
            <person name="Nishizaka S."/>
            <person name="Nomoto H."/>
            <person name="Ohta F."/>
            <person name="Oishi K."/>
            <person name="Rigoutsos I."/>
            <person name="Sano M."/>
            <person name="Sasaki A."/>
            <person name="Sasakura Y."/>
            <person name="Shoguchi E."/>
            <person name="Shin-i T."/>
            <person name="Spagnuolo A."/>
            <person name="Stainier D."/>
            <person name="Suzuki M.M."/>
            <person name="Tassy O."/>
            <person name="Takatori N."/>
            <person name="Tokuoka M."/>
            <person name="Yagi K."/>
            <person name="Yoshizaki F."/>
            <person name="Wada S."/>
            <person name="Zhang C."/>
            <person name="Hyatt P.D."/>
            <person name="Larimer F."/>
            <person name="Detter C."/>
            <person name="Doggett N."/>
            <person name="Glavina T."/>
            <person name="Hawkins T."/>
            <person name="Richardson P."/>
            <person name="Lucas S."/>
            <person name="Kohara Y."/>
            <person name="Levine M."/>
            <person name="Satoh N."/>
            <person name="Rokhsar D.S."/>
        </authorList>
    </citation>
    <scope>NUCLEOTIDE SEQUENCE [LARGE SCALE GENOMIC DNA]</scope>
</reference>
<dbReference type="ESTHER" id="cioin-f6u176">
    <property type="family name" value="Valacyclovir-hydrolase"/>
</dbReference>
<dbReference type="EMBL" id="EAAA01002843">
    <property type="status" value="NOT_ANNOTATED_CDS"/>
    <property type="molecule type" value="Genomic_DNA"/>
</dbReference>
<dbReference type="STRING" id="7719.ENSCINP00000013626"/>
<organism evidence="2 3">
    <name type="scientific">Ciona intestinalis</name>
    <name type="common">Transparent sea squirt</name>
    <name type="synonym">Ascidia intestinalis</name>
    <dbReference type="NCBI Taxonomy" id="7719"/>
    <lineage>
        <taxon>Eukaryota</taxon>
        <taxon>Metazoa</taxon>
        <taxon>Chordata</taxon>
        <taxon>Tunicata</taxon>
        <taxon>Ascidiacea</taxon>
        <taxon>Phlebobranchia</taxon>
        <taxon>Cionidae</taxon>
        <taxon>Ciona</taxon>
    </lineage>
</organism>
<name>F6U176_CIOIN</name>
<reference evidence="2" key="3">
    <citation type="submission" date="2025-08" db="UniProtKB">
        <authorList>
            <consortium name="Ensembl"/>
        </authorList>
    </citation>
    <scope>IDENTIFICATION</scope>
</reference>
<proteinExistence type="predicted"/>
<dbReference type="SUPFAM" id="SSF53474">
    <property type="entry name" value="alpha/beta-Hydrolases"/>
    <property type="match status" value="1"/>
</dbReference>
<dbReference type="OMA" id="YGENDII"/>